<dbReference type="Proteomes" id="UP000007800">
    <property type="component" value="Unassembled WGS sequence"/>
</dbReference>
<evidence type="ECO:0000313" key="3">
    <source>
        <dbReference type="Proteomes" id="UP000007800"/>
    </source>
</evidence>
<name>C5L2Q8_PERM5</name>
<keyword evidence="3" id="KW-1185">Reference proteome</keyword>
<feature type="compositionally biased region" description="Polar residues" evidence="1">
    <location>
        <begin position="51"/>
        <end position="60"/>
    </location>
</feature>
<proteinExistence type="predicted"/>
<organism evidence="3">
    <name type="scientific">Perkinsus marinus (strain ATCC 50983 / TXsc)</name>
    <dbReference type="NCBI Taxonomy" id="423536"/>
    <lineage>
        <taxon>Eukaryota</taxon>
        <taxon>Sar</taxon>
        <taxon>Alveolata</taxon>
        <taxon>Perkinsozoa</taxon>
        <taxon>Perkinsea</taxon>
        <taxon>Perkinsida</taxon>
        <taxon>Perkinsidae</taxon>
        <taxon>Perkinsus</taxon>
    </lineage>
</organism>
<sequence>MAVWGRIHLTYHIADFVAVFFDPSGSFPLDLNGDNIHPTNRRMRDAAASSAIPNGSQKVSENGDGSFITDEAIDSLSVK</sequence>
<dbReference type="AlphaFoldDB" id="C5L2Q8"/>
<dbReference type="InParanoid" id="C5L2Q8"/>
<dbReference type="RefSeq" id="XP_002777157.1">
    <property type="nucleotide sequence ID" value="XM_002777111.1"/>
</dbReference>
<feature type="non-terminal residue" evidence="2">
    <location>
        <position position="79"/>
    </location>
</feature>
<dbReference type="EMBL" id="GG678662">
    <property type="protein sequence ID" value="EER08973.1"/>
    <property type="molecule type" value="Genomic_DNA"/>
</dbReference>
<feature type="region of interest" description="Disordered" evidence="1">
    <location>
        <begin position="46"/>
        <end position="67"/>
    </location>
</feature>
<accession>C5L2Q8</accession>
<evidence type="ECO:0000256" key="1">
    <source>
        <dbReference type="SAM" id="MobiDB-lite"/>
    </source>
</evidence>
<dbReference type="GeneID" id="9064882"/>
<reference evidence="2 3" key="1">
    <citation type="submission" date="2008-07" db="EMBL/GenBank/DDBJ databases">
        <authorList>
            <person name="El-Sayed N."/>
            <person name="Caler E."/>
            <person name="Inman J."/>
            <person name="Amedeo P."/>
            <person name="Hass B."/>
            <person name="Wortman J."/>
        </authorList>
    </citation>
    <scope>NUCLEOTIDE SEQUENCE [LARGE SCALE GENOMIC DNA]</scope>
    <source>
        <strain evidence="3">ATCC 50983 / TXsc</strain>
    </source>
</reference>
<protein>
    <submittedName>
        <fullName evidence="2">Uncharacterized protein</fullName>
    </submittedName>
</protein>
<gene>
    <name evidence="2" type="ORF">Pmar_PMAR009965</name>
</gene>
<evidence type="ECO:0000313" key="2">
    <source>
        <dbReference type="EMBL" id="EER08973.1"/>
    </source>
</evidence>